<proteinExistence type="predicted"/>
<accession>A0A7I7SJ82</accession>
<dbReference type="PROSITE" id="PS51257">
    <property type="entry name" value="PROKAR_LIPOPROTEIN"/>
    <property type="match status" value="1"/>
</dbReference>
<keyword evidence="1" id="KW-0560">Oxidoreductase</keyword>
<organism evidence="3 4">
    <name type="scientific">Mycolicibacterium sarraceniae</name>
    <dbReference type="NCBI Taxonomy" id="1534348"/>
    <lineage>
        <taxon>Bacteria</taxon>
        <taxon>Bacillati</taxon>
        <taxon>Actinomycetota</taxon>
        <taxon>Actinomycetes</taxon>
        <taxon>Mycobacteriales</taxon>
        <taxon>Mycobacteriaceae</taxon>
        <taxon>Mycolicibacterium</taxon>
    </lineage>
</organism>
<keyword evidence="4" id="KW-1185">Reference proteome</keyword>
<feature type="region of interest" description="Disordered" evidence="2">
    <location>
        <begin position="101"/>
        <end position="123"/>
    </location>
</feature>
<dbReference type="KEGG" id="msar:MSAR_01430"/>
<sequence length="123" mass="12459">MSGEVSRQAFVRRALGGLAGAALLASCRSVTPNAVSSPSPPDWNTLGTRLDGTLVMPSSANYAAAKGVFNSRFNGSTPAAVIAVASVADVQKVIAFAARTTSESAPAAAATRTSVPLPSTPRW</sequence>
<name>A0A7I7SJ82_9MYCO</name>
<dbReference type="AlphaFoldDB" id="A0A7I7SJ82"/>
<evidence type="ECO:0000256" key="1">
    <source>
        <dbReference type="ARBA" id="ARBA00023002"/>
    </source>
</evidence>
<dbReference type="Gene3D" id="3.30.43.10">
    <property type="entry name" value="Uridine Diphospho-n-acetylenolpyruvylglucosamine Reductase, domain 2"/>
    <property type="match status" value="1"/>
</dbReference>
<reference evidence="3 4" key="1">
    <citation type="journal article" date="2019" name="Emerg. Microbes Infect.">
        <title>Comprehensive subspecies identification of 175 nontuberculous mycobacteria species based on 7547 genomic profiles.</title>
        <authorList>
            <person name="Matsumoto Y."/>
            <person name="Kinjo T."/>
            <person name="Motooka D."/>
            <person name="Nabeya D."/>
            <person name="Jung N."/>
            <person name="Uechi K."/>
            <person name="Horii T."/>
            <person name="Iida T."/>
            <person name="Fujita J."/>
            <person name="Nakamura S."/>
        </authorList>
    </citation>
    <scope>NUCLEOTIDE SEQUENCE [LARGE SCALE GENOMIC DNA]</scope>
    <source>
        <strain evidence="3 4">JCM 30395</strain>
    </source>
</reference>
<evidence type="ECO:0000313" key="3">
    <source>
        <dbReference type="EMBL" id="BBY57007.1"/>
    </source>
</evidence>
<dbReference type="Proteomes" id="UP000466445">
    <property type="component" value="Chromosome"/>
</dbReference>
<evidence type="ECO:0000313" key="4">
    <source>
        <dbReference type="Proteomes" id="UP000466445"/>
    </source>
</evidence>
<feature type="compositionally biased region" description="Low complexity" evidence="2">
    <location>
        <begin position="101"/>
        <end position="114"/>
    </location>
</feature>
<dbReference type="GO" id="GO:0016491">
    <property type="term" value="F:oxidoreductase activity"/>
    <property type="evidence" value="ECO:0007669"/>
    <property type="project" value="UniProtKB-KW"/>
</dbReference>
<dbReference type="InterPro" id="IPR016167">
    <property type="entry name" value="FAD-bd_PCMH_sub1"/>
</dbReference>
<dbReference type="EMBL" id="AP022595">
    <property type="protein sequence ID" value="BBY57007.1"/>
    <property type="molecule type" value="Genomic_DNA"/>
</dbReference>
<protein>
    <submittedName>
        <fullName evidence="3">Uncharacterized protein</fullName>
    </submittedName>
</protein>
<evidence type="ECO:0000256" key="2">
    <source>
        <dbReference type="SAM" id="MobiDB-lite"/>
    </source>
</evidence>
<dbReference type="RefSeq" id="WP_235677894.1">
    <property type="nucleotide sequence ID" value="NZ_AP022595.1"/>
</dbReference>
<gene>
    <name evidence="3" type="ORF">MSAR_01430</name>
</gene>